<dbReference type="AlphaFoldDB" id="A0AAJ0UH76"/>
<dbReference type="EMBL" id="NHSF01000064">
    <property type="protein sequence ID" value="MBK5931422.1"/>
    <property type="molecule type" value="Genomic_DNA"/>
</dbReference>
<proteinExistence type="predicted"/>
<accession>A0AAJ0UH76</accession>
<protein>
    <recommendedName>
        <fullName evidence="3">DUF104 domain-containing protein</fullName>
    </recommendedName>
</protein>
<organism evidence="1 2">
    <name type="scientific">Halochromatium salexigens</name>
    <name type="common">Chromatium salexigens</name>
    <dbReference type="NCBI Taxonomy" id="49447"/>
    <lineage>
        <taxon>Bacteria</taxon>
        <taxon>Pseudomonadati</taxon>
        <taxon>Pseudomonadota</taxon>
        <taxon>Gammaproteobacteria</taxon>
        <taxon>Chromatiales</taxon>
        <taxon>Chromatiaceae</taxon>
        <taxon>Halochromatium</taxon>
    </lineage>
</organism>
<keyword evidence="2" id="KW-1185">Reference proteome</keyword>
<gene>
    <name evidence="1" type="ORF">CCR82_13065</name>
</gene>
<evidence type="ECO:0000313" key="1">
    <source>
        <dbReference type="EMBL" id="MBK5931422.1"/>
    </source>
</evidence>
<sequence length="103" mass="11519">MMTSIEGIYENGQVRLLEPLPGVERARVLITLLPESMVPMKAEETPAATVSADLVVERFEPRSELGRKLRALRRKYVEAGGKLLTADEIEAEVRERRGGLQDD</sequence>
<comment type="caution">
    <text evidence="1">The sequence shown here is derived from an EMBL/GenBank/DDBJ whole genome shotgun (WGS) entry which is preliminary data.</text>
</comment>
<dbReference type="SUPFAM" id="SSF141694">
    <property type="entry name" value="AF2212/PG0164-like"/>
    <property type="match status" value="1"/>
</dbReference>
<evidence type="ECO:0008006" key="3">
    <source>
        <dbReference type="Google" id="ProtNLM"/>
    </source>
</evidence>
<dbReference type="RefSeq" id="WP_201246259.1">
    <property type="nucleotide sequence ID" value="NZ_NHSF01000064.1"/>
</dbReference>
<dbReference type="Proteomes" id="UP001296967">
    <property type="component" value="Unassembled WGS sequence"/>
</dbReference>
<name>A0AAJ0UH76_HALSE</name>
<evidence type="ECO:0000313" key="2">
    <source>
        <dbReference type="Proteomes" id="UP001296967"/>
    </source>
</evidence>
<reference evidence="1" key="1">
    <citation type="submission" date="2017-05" db="EMBL/GenBank/DDBJ databases">
        <authorList>
            <person name="Imhoff J.F."/>
            <person name="Rahn T."/>
            <person name="Kuenzel S."/>
            <person name="Neulinger S.C."/>
        </authorList>
    </citation>
    <scope>NUCLEOTIDE SEQUENCE</scope>
    <source>
        <strain evidence="1">DSM 4395</strain>
    </source>
</reference>
<reference evidence="1" key="2">
    <citation type="journal article" date="2020" name="Microorganisms">
        <title>Osmotic Adaptation and Compatible Solute Biosynthesis of Phototrophic Bacteria as Revealed from Genome Analyses.</title>
        <authorList>
            <person name="Imhoff J.F."/>
            <person name="Rahn T."/>
            <person name="Kunzel S."/>
            <person name="Keller A."/>
            <person name="Neulinger S.C."/>
        </authorList>
    </citation>
    <scope>NUCLEOTIDE SEQUENCE</scope>
    <source>
        <strain evidence="1">DSM 4395</strain>
    </source>
</reference>